<dbReference type="InterPro" id="IPR045033">
    <property type="entry name" value="PILS1/3/4/5/7"/>
</dbReference>
<accession>A0A8S9J2X0</accession>
<keyword evidence="6 10" id="KW-0472">Membrane</keyword>
<comment type="subcellular location">
    <subcellularLocation>
        <location evidence="1">Endoplasmic reticulum membrane</location>
        <topology evidence="1">Multi-pass membrane protein</topology>
    </subcellularLocation>
</comment>
<feature type="transmembrane region" description="Helical" evidence="10">
    <location>
        <begin position="6"/>
        <end position="27"/>
    </location>
</feature>
<evidence type="ECO:0000256" key="1">
    <source>
        <dbReference type="ARBA" id="ARBA00004477"/>
    </source>
</evidence>
<comment type="similarity">
    <text evidence="9">Belongs to the auxin efflux carrier (TC 2.A.69.2) family.</text>
</comment>
<dbReference type="PANTHER" id="PTHR31651:SF32">
    <property type="entry name" value="GENOME ASSEMBLY, CHROMOSOME: A09"/>
    <property type="match status" value="1"/>
</dbReference>
<protein>
    <recommendedName>
        <fullName evidence="12">Auxin efflux carrier component</fullName>
    </recommendedName>
</protein>
<keyword evidence="2" id="KW-0813">Transport</keyword>
<evidence type="ECO:0000256" key="8">
    <source>
        <dbReference type="ARBA" id="ARBA00025100"/>
    </source>
</evidence>
<keyword evidence="5 10" id="KW-1133">Transmembrane helix</keyword>
<keyword evidence="3 10" id="KW-0812">Transmembrane</keyword>
<evidence type="ECO:0000256" key="3">
    <source>
        <dbReference type="ARBA" id="ARBA00022692"/>
    </source>
</evidence>
<keyword evidence="7" id="KW-0927">Auxin signaling pathway</keyword>
<name>A0A8S9J2X0_BRACR</name>
<evidence type="ECO:0000256" key="5">
    <source>
        <dbReference type="ARBA" id="ARBA00022989"/>
    </source>
</evidence>
<dbReference type="InterPro" id="IPR004776">
    <property type="entry name" value="Mem_transp_PIN-like"/>
</dbReference>
<sequence length="331" mass="36686">MGFWSLLEVASMPVIQVLIISLVGAYLATDRCKLFPVEARNSMNKVVFVIFAPALMFANLAQTVTLQDMVSWWFMPVNMGLTFLIGGLLGWMVVKILKPPPYLEGLIVATCSSGNMGNLPIILVPAICDEDKSPFGNRSVCRTVGLSYASFSMALGGFYIWTYTFRLIKGSAMKFKEIEESEKTAIKSSNSDLEADHKTKLLGAPEGELVKEETGFWRKGVDFLHEILEELRAPPTVGAIIGFIFGAVTWLRNLIIGVVKTAESFGFLPADPLFQYVLMLQFTLPPAMNIGTMTQLYNVGQDECSVLMLWTYLIAILALTVWSTIFLHLLV</sequence>
<comment type="caution">
    <text evidence="11">The sequence shown here is derived from an EMBL/GenBank/DDBJ whole genome shotgun (WGS) entry which is preliminary data.</text>
</comment>
<evidence type="ECO:0000256" key="2">
    <source>
        <dbReference type="ARBA" id="ARBA00022448"/>
    </source>
</evidence>
<evidence type="ECO:0000256" key="4">
    <source>
        <dbReference type="ARBA" id="ARBA00022824"/>
    </source>
</evidence>
<feature type="transmembrane region" description="Helical" evidence="10">
    <location>
        <begin position="276"/>
        <end position="297"/>
    </location>
</feature>
<feature type="transmembrane region" description="Helical" evidence="10">
    <location>
        <begin position="147"/>
        <end position="168"/>
    </location>
</feature>
<evidence type="ECO:0000256" key="6">
    <source>
        <dbReference type="ARBA" id="ARBA00023136"/>
    </source>
</evidence>
<evidence type="ECO:0000256" key="7">
    <source>
        <dbReference type="ARBA" id="ARBA00023294"/>
    </source>
</evidence>
<gene>
    <name evidence="11" type="ORF">F2Q70_00000957</name>
</gene>
<evidence type="ECO:0000313" key="11">
    <source>
        <dbReference type="EMBL" id="KAF2575537.1"/>
    </source>
</evidence>
<dbReference type="GO" id="GO:0009734">
    <property type="term" value="P:auxin-activated signaling pathway"/>
    <property type="evidence" value="ECO:0007669"/>
    <property type="project" value="UniProtKB-KW"/>
</dbReference>
<feature type="transmembrane region" description="Helical" evidence="10">
    <location>
        <begin position="309"/>
        <end position="330"/>
    </location>
</feature>
<feature type="transmembrane region" description="Helical" evidence="10">
    <location>
        <begin position="47"/>
        <end position="66"/>
    </location>
</feature>
<dbReference type="EMBL" id="QGKY02001015">
    <property type="protein sequence ID" value="KAF2575537.1"/>
    <property type="molecule type" value="Genomic_DNA"/>
</dbReference>
<comment type="function">
    <text evidence="8">Involved in cellular auxin homeostasis by regulating auxin metabolism. Regulates intracellular auxin accumulation at the endoplasmic reticulum and thus auxin availability for nuclear auxin signaling.</text>
</comment>
<reference evidence="11" key="1">
    <citation type="submission" date="2019-12" db="EMBL/GenBank/DDBJ databases">
        <title>Genome sequencing and annotation of Brassica cretica.</title>
        <authorList>
            <person name="Studholme D.J."/>
            <person name="Sarris P.F."/>
        </authorList>
    </citation>
    <scope>NUCLEOTIDE SEQUENCE</scope>
    <source>
        <strain evidence="11">PFS-102/07</strain>
        <tissue evidence="11">Leaf</tissue>
    </source>
</reference>
<feature type="transmembrane region" description="Helical" evidence="10">
    <location>
        <begin position="106"/>
        <end position="127"/>
    </location>
</feature>
<evidence type="ECO:0000256" key="9">
    <source>
        <dbReference type="ARBA" id="ARBA00025752"/>
    </source>
</evidence>
<dbReference type="PANTHER" id="PTHR31651">
    <property type="match status" value="1"/>
</dbReference>
<proteinExistence type="inferred from homology"/>
<feature type="transmembrane region" description="Helical" evidence="10">
    <location>
        <begin position="237"/>
        <end position="256"/>
    </location>
</feature>
<dbReference type="GO" id="GO:0080162">
    <property type="term" value="P:endoplasmic reticulum to cytosol auxin transport"/>
    <property type="evidence" value="ECO:0007669"/>
    <property type="project" value="InterPro"/>
</dbReference>
<feature type="transmembrane region" description="Helical" evidence="10">
    <location>
        <begin position="72"/>
        <end position="94"/>
    </location>
</feature>
<keyword evidence="4" id="KW-0256">Endoplasmic reticulum</keyword>
<evidence type="ECO:0008006" key="12">
    <source>
        <dbReference type="Google" id="ProtNLM"/>
    </source>
</evidence>
<dbReference type="AlphaFoldDB" id="A0A8S9J2X0"/>
<dbReference type="Pfam" id="PF03547">
    <property type="entry name" value="Mem_trans"/>
    <property type="match status" value="2"/>
</dbReference>
<dbReference type="GO" id="GO:0005789">
    <property type="term" value="C:endoplasmic reticulum membrane"/>
    <property type="evidence" value="ECO:0007669"/>
    <property type="project" value="UniProtKB-SubCell"/>
</dbReference>
<evidence type="ECO:0000256" key="10">
    <source>
        <dbReference type="SAM" id="Phobius"/>
    </source>
</evidence>
<organism evidence="11">
    <name type="scientific">Brassica cretica</name>
    <name type="common">Mustard</name>
    <dbReference type="NCBI Taxonomy" id="69181"/>
    <lineage>
        <taxon>Eukaryota</taxon>
        <taxon>Viridiplantae</taxon>
        <taxon>Streptophyta</taxon>
        <taxon>Embryophyta</taxon>
        <taxon>Tracheophyta</taxon>
        <taxon>Spermatophyta</taxon>
        <taxon>Magnoliopsida</taxon>
        <taxon>eudicotyledons</taxon>
        <taxon>Gunneridae</taxon>
        <taxon>Pentapetalae</taxon>
        <taxon>rosids</taxon>
        <taxon>malvids</taxon>
        <taxon>Brassicales</taxon>
        <taxon>Brassicaceae</taxon>
        <taxon>Brassiceae</taxon>
        <taxon>Brassica</taxon>
    </lineage>
</organism>